<dbReference type="Proteomes" id="UP000727506">
    <property type="component" value="Unassembled WGS sequence"/>
</dbReference>
<proteinExistence type="predicted"/>
<accession>A0A943UUL1</accession>
<feature type="transmembrane region" description="Helical" evidence="1">
    <location>
        <begin position="231"/>
        <end position="262"/>
    </location>
</feature>
<feature type="transmembrane region" description="Helical" evidence="1">
    <location>
        <begin position="199"/>
        <end position="219"/>
    </location>
</feature>
<dbReference type="InterPro" id="IPR025098">
    <property type="entry name" value="DUF4013"/>
</dbReference>
<dbReference type="AlphaFoldDB" id="A0A943UUL1"/>
<gene>
    <name evidence="2" type="ORF">KH142_06895</name>
</gene>
<keyword evidence="1" id="KW-0812">Transmembrane</keyword>
<evidence type="ECO:0000313" key="2">
    <source>
        <dbReference type="EMBL" id="MBS6941186.1"/>
    </source>
</evidence>
<feature type="transmembrane region" description="Helical" evidence="1">
    <location>
        <begin position="107"/>
        <end position="126"/>
    </location>
</feature>
<feature type="transmembrane region" description="Helical" evidence="1">
    <location>
        <begin position="76"/>
        <end position="100"/>
    </location>
</feature>
<organism evidence="2 3">
    <name type="scientific">Slackia piriformis</name>
    <dbReference type="NCBI Taxonomy" id="626934"/>
    <lineage>
        <taxon>Bacteria</taxon>
        <taxon>Bacillati</taxon>
        <taxon>Actinomycetota</taxon>
        <taxon>Coriobacteriia</taxon>
        <taxon>Eggerthellales</taxon>
        <taxon>Eggerthellaceae</taxon>
        <taxon>Slackia</taxon>
    </lineage>
</organism>
<dbReference type="EMBL" id="JAGZSV010000129">
    <property type="protein sequence ID" value="MBS6941186.1"/>
    <property type="molecule type" value="Genomic_DNA"/>
</dbReference>
<evidence type="ECO:0000256" key="1">
    <source>
        <dbReference type="SAM" id="Phobius"/>
    </source>
</evidence>
<reference evidence="2" key="1">
    <citation type="submission" date="2021-02" db="EMBL/GenBank/DDBJ databases">
        <title>Infant gut strain persistence is associated with maternal origin, phylogeny, and functional potential including surface adhesion and iron acquisition.</title>
        <authorList>
            <person name="Lou Y.C."/>
        </authorList>
    </citation>
    <scope>NUCLEOTIDE SEQUENCE</scope>
    <source>
        <strain evidence="2">L2_039_000G1_dasL2_039_000G1_concoct_11</strain>
    </source>
</reference>
<keyword evidence="1" id="KW-0472">Membrane</keyword>
<feature type="transmembrane region" description="Helical" evidence="1">
    <location>
        <begin position="20"/>
        <end position="45"/>
    </location>
</feature>
<protein>
    <submittedName>
        <fullName evidence="2">DUF4013 domain-containing protein</fullName>
    </submittedName>
</protein>
<comment type="caution">
    <text evidence="2">The sequence shown here is derived from an EMBL/GenBank/DDBJ whole genome shotgun (WGS) entry which is preliminary data.</text>
</comment>
<name>A0A943UUL1_9ACTN</name>
<evidence type="ECO:0000313" key="3">
    <source>
        <dbReference type="Proteomes" id="UP000727506"/>
    </source>
</evidence>
<feature type="transmembrane region" description="Helical" evidence="1">
    <location>
        <begin position="132"/>
        <end position="155"/>
    </location>
</feature>
<sequence length="292" mass="31347">MKQGYFSRSWQAIRSSDAWLGRVCLLALVSLIPLFGPMVVSGYLLGWARDASWGMDNPLPKRVFGNEDGSLYRRGFFALVIGLVYALVVCVCMFVCMSFFGLAAGAFSALFGGTHFAGVLVFPALFGSFGVFAAGIVAVFAVQFFIWVSLMRMSIYDTLGSGFQFSHIWSMIRRDPAGLLKIFFGGLLASLVVGAVMSVVWSVVVFIGMVVAMGVAGIADFSGLSAYGMEGIALLGLIAAALFALAVFCLSVACSVVIQALIYRSLGYWTAQFDVASWGSQDDPLPCVVPRR</sequence>
<feature type="transmembrane region" description="Helical" evidence="1">
    <location>
        <begin position="176"/>
        <end position="193"/>
    </location>
</feature>
<dbReference type="Pfam" id="PF13197">
    <property type="entry name" value="DUF4013"/>
    <property type="match status" value="1"/>
</dbReference>
<keyword evidence="1" id="KW-1133">Transmembrane helix</keyword>